<dbReference type="RefSeq" id="WP_024031137.1">
    <property type="nucleotide sequence ID" value="NZ_ALAN01000192.1"/>
</dbReference>
<keyword evidence="2" id="KW-1185">Reference proteome</keyword>
<proteinExistence type="predicted"/>
<name>A0AB94IFU4_9BACI</name>
<evidence type="ECO:0000313" key="2">
    <source>
        <dbReference type="Proteomes" id="UP000018877"/>
    </source>
</evidence>
<reference evidence="1 2" key="1">
    <citation type="journal article" date="2014" name="Environ. Microbiol.">
        <title>The nitrate-ammonifying and nosZ-carrying bacterium Bacillus vireti is a potent source and sink for nitric and nitrous oxide under high nitrate conditions.</title>
        <authorList>
            <person name="Mania D."/>
            <person name="Heylen K."/>
            <person name="van Spanning R.J."/>
            <person name="Frostegard A."/>
        </authorList>
    </citation>
    <scope>NUCLEOTIDE SEQUENCE [LARGE SCALE GENOMIC DNA]</scope>
    <source>
        <strain evidence="1 2">LMG 21834</strain>
    </source>
</reference>
<comment type="caution">
    <text evidence="1">The sequence shown here is derived from an EMBL/GenBank/DDBJ whole genome shotgun (WGS) entry which is preliminary data.</text>
</comment>
<sequence>MLLEKYIGHYLVIELINDFPKNNSLGLYFNKEEDNLYLVKLMDVDNIGIWVEWNYKEEIIADSEGNKLDKIYIEKIKHYFLVKWDYIENVRVVDNPELNDIRMGYE</sequence>
<dbReference type="AlphaFoldDB" id="A0AB94IFU4"/>
<dbReference type="Proteomes" id="UP000018877">
    <property type="component" value="Unassembled WGS sequence"/>
</dbReference>
<accession>A0AB94IFU4</accession>
<organism evidence="1 2">
    <name type="scientific">Neobacillus vireti LMG 21834</name>
    <dbReference type="NCBI Taxonomy" id="1131730"/>
    <lineage>
        <taxon>Bacteria</taxon>
        <taxon>Bacillati</taxon>
        <taxon>Bacillota</taxon>
        <taxon>Bacilli</taxon>
        <taxon>Bacillales</taxon>
        <taxon>Bacillaceae</taxon>
        <taxon>Neobacillus</taxon>
    </lineage>
</organism>
<protein>
    <submittedName>
        <fullName evidence="1">Uncharacterized protein</fullName>
    </submittedName>
</protein>
<evidence type="ECO:0000313" key="1">
    <source>
        <dbReference type="EMBL" id="ETI65982.1"/>
    </source>
</evidence>
<dbReference type="EMBL" id="ALAN01000192">
    <property type="protein sequence ID" value="ETI65982.1"/>
    <property type="molecule type" value="Genomic_DNA"/>
</dbReference>
<gene>
    <name evidence="1" type="ORF">BAVI_24918</name>
</gene>